<gene>
    <name evidence="18" type="ORF">EST35_0266</name>
</gene>
<dbReference type="SMART" id="SM00382">
    <property type="entry name" value="AAA"/>
    <property type="match status" value="1"/>
</dbReference>
<protein>
    <submittedName>
        <fullName evidence="18">Cell division protein</fullName>
    </submittedName>
</protein>
<dbReference type="InterPro" id="IPR000642">
    <property type="entry name" value="Peptidase_M41"/>
</dbReference>
<keyword evidence="10" id="KW-0862">Zinc</keyword>
<evidence type="ECO:0000256" key="11">
    <source>
        <dbReference type="ARBA" id="ARBA00022840"/>
    </source>
</evidence>
<dbReference type="Gene3D" id="1.10.8.60">
    <property type="match status" value="1"/>
</dbReference>
<evidence type="ECO:0000256" key="4">
    <source>
        <dbReference type="ARBA" id="ARBA00022475"/>
    </source>
</evidence>
<dbReference type="InterPro" id="IPR041569">
    <property type="entry name" value="AAA_lid_3"/>
</dbReference>
<accession>A0A4Y5JTY1</accession>
<evidence type="ECO:0000259" key="17">
    <source>
        <dbReference type="SMART" id="SM00382"/>
    </source>
</evidence>
<sequence length="576" mass="62660">MQHIVKFIKNNRFIILFLVICITGFALTINYKPTSVSINTFLSDASSGKIISVKLKEDGQTLQYVTNTSDRRKVTFPGDTSKLIESFLKAGVPVVTEEPSTPSPFLTSLVSGLIVMLVFLILMVFVLKRMGPGSSLDAKSKSKLRKIEPKDIEVTFNDVAGHTHEINEVKELVDFIAHRSKYSSMGIDVPRGILMHGSPGVGKTLLAKAMAKEANVNFFYVAGSEFNDTFVGVGANRVTDMFKKAKEAAPCIIFIDEIDALAQQRSTKISNGSDQTLNQLLVEMDGMQDNDGITILAATNRLDILDPAVIRPKRFDRIVQLSLPDVGIRQKILEINANGKTFEDNVDFSVIAKGTPGFSGAELAKLVNEAAIYAVRSGQTVITQEHVERAKDKVLMGENSTKKYTQEELLRTAYHEAGHAISGVIYKSNDNLHKVSIIPRGLALGVTVFLPNEEPSVSKEQLMNKLVTLMAGRAAEELIYGESAISTGASSDIKRATELAVYMTTSCGFGSIGPVATSTLSSLQSSAEQDAAILVKDAYNKAITLLSDKKAELKLVADLLMEKETIDCAEVEQVLA</sequence>
<dbReference type="EMBL" id="MK797984">
    <property type="protein sequence ID" value="QCG76147.1"/>
    <property type="molecule type" value="Genomic_DNA"/>
</dbReference>
<dbReference type="PANTHER" id="PTHR23076:SF97">
    <property type="entry name" value="ATP-DEPENDENT ZINC METALLOPROTEASE YME1L1"/>
    <property type="match status" value="1"/>
</dbReference>
<dbReference type="InterPro" id="IPR003960">
    <property type="entry name" value="ATPase_AAA_CS"/>
</dbReference>
<keyword evidence="12" id="KW-0809">Transit peptide</keyword>
<keyword evidence="13 16" id="KW-1133">Transmembrane helix</keyword>
<evidence type="ECO:0000256" key="5">
    <source>
        <dbReference type="ARBA" id="ARBA00022670"/>
    </source>
</evidence>
<dbReference type="Pfam" id="PF00004">
    <property type="entry name" value="AAA"/>
    <property type="match status" value="1"/>
</dbReference>
<keyword evidence="18" id="KW-0132">Cell division</keyword>
<evidence type="ECO:0000256" key="8">
    <source>
        <dbReference type="ARBA" id="ARBA00022741"/>
    </source>
</evidence>
<dbReference type="GO" id="GO:0008270">
    <property type="term" value="F:zinc ion binding"/>
    <property type="evidence" value="ECO:0007669"/>
    <property type="project" value="InterPro"/>
</dbReference>
<dbReference type="GO" id="GO:0004176">
    <property type="term" value="F:ATP-dependent peptidase activity"/>
    <property type="evidence" value="ECO:0007669"/>
    <property type="project" value="InterPro"/>
</dbReference>
<evidence type="ECO:0000256" key="15">
    <source>
        <dbReference type="ARBA" id="ARBA00023136"/>
    </source>
</evidence>
<evidence type="ECO:0000256" key="2">
    <source>
        <dbReference type="ARBA" id="ARBA00004141"/>
    </source>
</evidence>
<keyword evidence="4" id="KW-1003">Cell membrane</keyword>
<keyword evidence="5" id="KW-0645">Protease</keyword>
<dbReference type="GO" id="GO:0004222">
    <property type="term" value="F:metalloendopeptidase activity"/>
    <property type="evidence" value="ECO:0007669"/>
    <property type="project" value="InterPro"/>
</dbReference>
<keyword evidence="19" id="KW-1185">Reference proteome</keyword>
<evidence type="ECO:0000313" key="19">
    <source>
        <dbReference type="Proteomes" id="UP000316733"/>
    </source>
</evidence>
<dbReference type="GO" id="GO:0030163">
    <property type="term" value="P:protein catabolic process"/>
    <property type="evidence" value="ECO:0007669"/>
    <property type="project" value="TreeGrafter"/>
</dbReference>
<comment type="cofactor">
    <cofactor evidence="1">
        <name>Zn(2+)</name>
        <dbReference type="ChEBI" id="CHEBI:29105"/>
    </cofactor>
</comment>
<dbReference type="Gene3D" id="1.20.58.760">
    <property type="entry name" value="Peptidase M41"/>
    <property type="match status" value="1"/>
</dbReference>
<dbReference type="InterPro" id="IPR011546">
    <property type="entry name" value="Pept_M41_FtsH_extracell"/>
</dbReference>
<keyword evidence="15 16" id="KW-0472">Membrane</keyword>
<comment type="subcellular location">
    <subcellularLocation>
        <location evidence="2">Membrane</location>
        <topology evidence="2">Multi-pass membrane protein</topology>
    </subcellularLocation>
</comment>
<keyword evidence="14" id="KW-0482">Metalloprotease</keyword>
<comment type="similarity">
    <text evidence="3">In the C-terminal section; belongs to the peptidase M41 family.</text>
</comment>
<keyword evidence="8" id="KW-0547">Nucleotide-binding</keyword>
<keyword evidence="7" id="KW-0479">Metal-binding</keyword>
<dbReference type="SUPFAM" id="SSF52540">
    <property type="entry name" value="P-loop containing nucleoside triphosphate hydrolases"/>
    <property type="match status" value="1"/>
</dbReference>
<evidence type="ECO:0000256" key="12">
    <source>
        <dbReference type="ARBA" id="ARBA00022946"/>
    </source>
</evidence>
<evidence type="ECO:0000256" key="14">
    <source>
        <dbReference type="ARBA" id="ARBA00023049"/>
    </source>
</evidence>
<feature type="transmembrane region" description="Helical" evidence="16">
    <location>
        <begin position="105"/>
        <end position="127"/>
    </location>
</feature>
<dbReference type="Gene3D" id="3.40.50.300">
    <property type="entry name" value="P-loop containing nucleotide triphosphate hydrolases"/>
    <property type="match status" value="1"/>
</dbReference>
<dbReference type="InterPro" id="IPR003593">
    <property type="entry name" value="AAA+_ATPase"/>
</dbReference>
<dbReference type="GO" id="GO:0016887">
    <property type="term" value="F:ATP hydrolysis activity"/>
    <property type="evidence" value="ECO:0007669"/>
    <property type="project" value="InterPro"/>
</dbReference>
<evidence type="ECO:0000256" key="10">
    <source>
        <dbReference type="ARBA" id="ARBA00022833"/>
    </source>
</evidence>
<dbReference type="SUPFAM" id="SSF140990">
    <property type="entry name" value="FtsH protease domain-like"/>
    <property type="match status" value="1"/>
</dbReference>
<keyword evidence="6 16" id="KW-0812">Transmembrane</keyword>
<evidence type="ECO:0000256" key="9">
    <source>
        <dbReference type="ARBA" id="ARBA00022801"/>
    </source>
</evidence>
<keyword evidence="9" id="KW-0378">Hydrolase</keyword>
<evidence type="ECO:0000313" key="18">
    <source>
        <dbReference type="EMBL" id="QCG76147.1"/>
    </source>
</evidence>
<evidence type="ECO:0000256" key="16">
    <source>
        <dbReference type="SAM" id="Phobius"/>
    </source>
</evidence>
<dbReference type="GO" id="GO:0005524">
    <property type="term" value="F:ATP binding"/>
    <property type="evidence" value="ECO:0007669"/>
    <property type="project" value="UniProtKB-KW"/>
</dbReference>
<evidence type="ECO:0000256" key="1">
    <source>
        <dbReference type="ARBA" id="ARBA00001947"/>
    </source>
</evidence>
<name>A0A4Y5JTY1_9CAUD</name>
<dbReference type="GO" id="GO:0006508">
    <property type="term" value="P:proteolysis"/>
    <property type="evidence" value="ECO:0007669"/>
    <property type="project" value="UniProtKB-KW"/>
</dbReference>
<dbReference type="GO" id="GO:0005886">
    <property type="term" value="C:plasma membrane"/>
    <property type="evidence" value="ECO:0007669"/>
    <property type="project" value="TreeGrafter"/>
</dbReference>
<feature type="domain" description="AAA+ ATPase" evidence="17">
    <location>
        <begin position="189"/>
        <end position="325"/>
    </location>
</feature>
<reference evidence="19" key="1">
    <citation type="journal article" date="2020" name="bioRxiv">
        <title>Integrative omics analysis of Pseudomonas aeruginosa virus PA5oct highlights the molecular complexity of jumbo phages.</title>
        <authorList>
            <person name="Lood C."/>
            <person name="Danis-Wlodarczyk K."/>
            <person name="Blasdel B.G."/>
            <person name="Jang H.B."/>
            <person name="Vandenheuvel D."/>
            <person name="Briers Y."/>
            <person name="Noben J.-P."/>
            <person name="van Noort V."/>
            <person name="Drulis-Kawa Z."/>
            <person name="Lavigne R."/>
        </authorList>
    </citation>
    <scope>NUCLEOTIDE SEQUENCE [LARGE SCALE GENOMIC DNA]</scope>
</reference>
<dbReference type="Pfam" id="PF01434">
    <property type="entry name" value="Peptidase_M41"/>
    <property type="match status" value="1"/>
</dbReference>
<dbReference type="InterPro" id="IPR027417">
    <property type="entry name" value="P-loop_NTPase"/>
</dbReference>
<keyword evidence="18" id="KW-0131">Cell cycle</keyword>
<keyword evidence="11" id="KW-0067">ATP-binding</keyword>
<evidence type="ECO:0000256" key="6">
    <source>
        <dbReference type="ARBA" id="ARBA00022692"/>
    </source>
</evidence>
<proteinExistence type="inferred from homology"/>
<dbReference type="FunFam" id="3.40.50.300:FF:000277">
    <property type="entry name" value="ATP-dependent zinc metalloprotease FtsH"/>
    <property type="match status" value="1"/>
</dbReference>
<dbReference type="PANTHER" id="PTHR23076">
    <property type="entry name" value="METALLOPROTEASE M41 FTSH"/>
    <property type="match status" value="1"/>
</dbReference>
<evidence type="ECO:0000256" key="3">
    <source>
        <dbReference type="ARBA" id="ARBA00010044"/>
    </source>
</evidence>
<dbReference type="Proteomes" id="UP000316733">
    <property type="component" value="Segment"/>
</dbReference>
<dbReference type="InterPro" id="IPR037219">
    <property type="entry name" value="Peptidase_M41-like"/>
</dbReference>
<organism evidence="18 19">
    <name type="scientific">Pseudomonas phage vB_PaeM_PA5oct</name>
    <dbReference type="NCBI Taxonomy" id="2163605"/>
    <lineage>
        <taxon>Viruses</taxon>
        <taxon>Duplodnaviria</taxon>
        <taxon>Heunggongvirae</taxon>
        <taxon>Uroviricota</taxon>
        <taxon>Caudoviricetes</taxon>
        <taxon>Arenbergviridae</taxon>
        <taxon>Wroclawvirus</taxon>
        <taxon>Wroclawvirus PA5oct</taxon>
    </lineage>
</organism>
<dbReference type="PROSITE" id="PS00674">
    <property type="entry name" value="AAA"/>
    <property type="match status" value="1"/>
</dbReference>
<dbReference type="Pfam" id="PF17862">
    <property type="entry name" value="AAA_lid_3"/>
    <property type="match status" value="1"/>
</dbReference>
<dbReference type="Pfam" id="PF06480">
    <property type="entry name" value="FtsH_ext"/>
    <property type="match status" value="1"/>
</dbReference>
<evidence type="ECO:0000256" key="13">
    <source>
        <dbReference type="ARBA" id="ARBA00022989"/>
    </source>
</evidence>
<feature type="transmembrane region" description="Helical" evidence="16">
    <location>
        <begin position="12"/>
        <end position="31"/>
    </location>
</feature>
<evidence type="ECO:0000256" key="7">
    <source>
        <dbReference type="ARBA" id="ARBA00022723"/>
    </source>
</evidence>
<dbReference type="InterPro" id="IPR003959">
    <property type="entry name" value="ATPase_AAA_core"/>
</dbReference>
<dbReference type="GO" id="GO:0051301">
    <property type="term" value="P:cell division"/>
    <property type="evidence" value="ECO:0007669"/>
    <property type="project" value="UniProtKB-KW"/>
</dbReference>
<dbReference type="FunFam" id="1.10.8.60:FF:000001">
    <property type="entry name" value="ATP-dependent zinc metalloprotease FtsH"/>
    <property type="match status" value="1"/>
</dbReference>